<proteinExistence type="predicted"/>
<evidence type="ECO:0000313" key="2">
    <source>
        <dbReference type="EMBL" id="BCK78595.1"/>
    </source>
</evidence>
<evidence type="ECO:0000256" key="1">
    <source>
        <dbReference type="ARBA" id="ARBA00022801"/>
    </source>
</evidence>
<keyword evidence="1" id="KW-0378">Hydrolase</keyword>
<gene>
    <name evidence="2" type="ORF">MM35RIKEN_07870</name>
</gene>
<reference evidence="2" key="1">
    <citation type="submission" date="2020-09" db="EMBL/GenBank/DDBJ databases">
        <title>New species isolated from human feces.</title>
        <authorList>
            <person name="Kitahara M."/>
            <person name="Shigeno Y."/>
            <person name="Shime M."/>
            <person name="Matsumoto Y."/>
            <person name="Nakamura S."/>
            <person name="Motooka D."/>
            <person name="Fukuoka S."/>
            <person name="Nishikawa H."/>
            <person name="Benno Y."/>
        </authorList>
    </citation>
    <scope>NUCLEOTIDE SEQUENCE</scope>
    <source>
        <strain evidence="2">MM35</strain>
    </source>
</reference>
<dbReference type="Proteomes" id="UP000681343">
    <property type="component" value="Chromosome"/>
</dbReference>
<dbReference type="AlphaFoldDB" id="A0A810PWJ0"/>
<dbReference type="PROSITE" id="PS00758">
    <property type="entry name" value="ARGE_DAPE_CPG2_1"/>
    <property type="match status" value="1"/>
</dbReference>
<protein>
    <submittedName>
        <fullName evidence="2">Uncharacterized protein</fullName>
    </submittedName>
</protein>
<sequence>MIRFDDILRMRQKELKHYLAGHLKKLGYETVKKKGFLYAEGTVPVLLVAHLDTVHNELPHIICRSEDGRYIMSPQGIGGDDRCGVYMILQIISEVRCHVLFCEDEETGGQGAKAFERSGIQIDVNYIVEVDRRGNNDAVFYNCDNPKFSEFVCSFGFREAMGSFSDISVVAPYLKTAAVNISAGYYNEHRLHEVIDWSAMQNNVERIKQMVQTETGKYPYRKRKLYAGSYFGQQTLFDIEPAGRDKEKLLMELPEGTRLMMNGCEVTPSFPYLMDNEGNVYAGIQELDAAVLSENSIACDENGELLSFSVFDAKRMKVLSMESAMEQLGMDIGW</sequence>
<dbReference type="SUPFAM" id="SSF53187">
    <property type="entry name" value="Zn-dependent exopeptidases"/>
    <property type="match status" value="1"/>
</dbReference>
<dbReference type="InterPro" id="IPR001261">
    <property type="entry name" value="ArgE/DapE_CS"/>
</dbReference>
<dbReference type="KEGG" id="vfa:MM35RIKEN_07870"/>
<dbReference type="EMBL" id="AP023415">
    <property type="protein sequence ID" value="BCK78595.1"/>
    <property type="molecule type" value="Genomic_DNA"/>
</dbReference>
<dbReference type="Gene3D" id="3.40.630.10">
    <property type="entry name" value="Zn peptidases"/>
    <property type="match status" value="1"/>
</dbReference>
<dbReference type="RefSeq" id="WP_212819513.1">
    <property type="nucleotide sequence ID" value="NZ_AP023415.1"/>
</dbReference>
<accession>A0A810PWJ0</accession>
<name>A0A810PWJ0_9FIRM</name>
<keyword evidence="3" id="KW-1185">Reference proteome</keyword>
<organism evidence="2 3">
    <name type="scientific">Vescimonas fastidiosa</name>
    <dbReference type="NCBI Taxonomy" id="2714353"/>
    <lineage>
        <taxon>Bacteria</taxon>
        <taxon>Bacillati</taxon>
        <taxon>Bacillota</taxon>
        <taxon>Clostridia</taxon>
        <taxon>Eubacteriales</taxon>
        <taxon>Oscillospiraceae</taxon>
        <taxon>Vescimonas</taxon>
    </lineage>
</organism>
<evidence type="ECO:0000313" key="3">
    <source>
        <dbReference type="Proteomes" id="UP000681343"/>
    </source>
</evidence>